<dbReference type="SUPFAM" id="SSF53850">
    <property type="entry name" value="Periplasmic binding protein-like II"/>
    <property type="match status" value="1"/>
</dbReference>
<evidence type="ECO:0000256" key="1">
    <source>
        <dbReference type="ARBA" id="ARBA00008520"/>
    </source>
</evidence>
<feature type="signal peptide" evidence="6">
    <location>
        <begin position="1"/>
        <end position="21"/>
    </location>
</feature>
<evidence type="ECO:0000256" key="2">
    <source>
        <dbReference type="ARBA" id="ARBA00022496"/>
    </source>
</evidence>
<evidence type="ECO:0000256" key="4">
    <source>
        <dbReference type="PIRSR" id="PIRSR002825-1"/>
    </source>
</evidence>
<proteinExistence type="inferred from homology"/>
<keyword evidence="2" id="KW-0813">Transport</keyword>
<dbReference type="PANTHER" id="PTHR30006">
    <property type="entry name" value="THIAMINE-BINDING PERIPLASMIC PROTEIN-RELATED"/>
    <property type="match status" value="1"/>
</dbReference>
<organism evidence="7 8">
    <name type="scientific">Alteribacillus persepolensis</name>
    <dbReference type="NCBI Taxonomy" id="568899"/>
    <lineage>
        <taxon>Bacteria</taxon>
        <taxon>Bacillati</taxon>
        <taxon>Bacillota</taxon>
        <taxon>Bacilli</taxon>
        <taxon>Bacillales</taxon>
        <taxon>Bacillaceae</taxon>
        <taxon>Alteribacillus</taxon>
    </lineage>
</organism>
<protein>
    <submittedName>
        <fullName evidence="7">Iron(III) transport system substrate-binding protein</fullName>
    </submittedName>
</protein>
<reference evidence="7 8" key="1">
    <citation type="submission" date="2016-10" db="EMBL/GenBank/DDBJ databases">
        <authorList>
            <person name="de Groot N.N."/>
        </authorList>
    </citation>
    <scope>NUCLEOTIDE SEQUENCE [LARGE SCALE GENOMIC DNA]</scope>
    <source>
        <strain evidence="7 8">DSM 21632</strain>
    </source>
</reference>
<evidence type="ECO:0000313" key="8">
    <source>
        <dbReference type="Proteomes" id="UP000199163"/>
    </source>
</evidence>
<feature type="region of interest" description="Disordered" evidence="5">
    <location>
        <begin position="28"/>
        <end position="53"/>
    </location>
</feature>
<feature type="binding site" evidence="4">
    <location>
        <position position="249"/>
    </location>
    <ligand>
        <name>Fe cation</name>
        <dbReference type="ChEBI" id="CHEBI:24875"/>
    </ligand>
</feature>
<dbReference type="GO" id="GO:0006826">
    <property type="term" value="P:iron ion transport"/>
    <property type="evidence" value="ECO:0007669"/>
    <property type="project" value="UniProtKB-KW"/>
</dbReference>
<keyword evidence="8" id="KW-1185">Reference proteome</keyword>
<dbReference type="Gene3D" id="3.40.190.10">
    <property type="entry name" value="Periplasmic binding protein-like II"/>
    <property type="match status" value="2"/>
</dbReference>
<dbReference type="InterPro" id="IPR006059">
    <property type="entry name" value="SBP"/>
</dbReference>
<accession>A0A1G8G4N7</accession>
<comment type="similarity">
    <text evidence="1">Belongs to the bacterial solute-binding protein 1 family.</text>
</comment>
<dbReference type="PROSITE" id="PS51257">
    <property type="entry name" value="PROKAR_LIPOPROTEIN"/>
    <property type="match status" value="1"/>
</dbReference>
<dbReference type="AlphaFoldDB" id="A0A1G8G4N7"/>
<dbReference type="InterPro" id="IPR026045">
    <property type="entry name" value="Ferric-bd"/>
</dbReference>
<evidence type="ECO:0000256" key="6">
    <source>
        <dbReference type="SAM" id="SignalP"/>
    </source>
</evidence>
<dbReference type="GO" id="GO:0046872">
    <property type="term" value="F:metal ion binding"/>
    <property type="evidence" value="ECO:0007669"/>
    <property type="project" value="UniProtKB-KW"/>
</dbReference>
<dbReference type="Proteomes" id="UP000199163">
    <property type="component" value="Unassembled WGS sequence"/>
</dbReference>
<gene>
    <name evidence="7" type="ORF">SAMN05192534_11436</name>
</gene>
<dbReference type="EMBL" id="FNDK01000014">
    <property type="protein sequence ID" value="SDH89291.1"/>
    <property type="molecule type" value="Genomic_DNA"/>
</dbReference>
<keyword evidence="2" id="KW-0406">Ion transport</keyword>
<dbReference type="CDD" id="cd13542">
    <property type="entry name" value="PBP2_FutA1_ilke"/>
    <property type="match status" value="1"/>
</dbReference>
<keyword evidence="2" id="KW-0410">Iron transport</keyword>
<dbReference type="PIRSF" id="PIRSF002825">
    <property type="entry name" value="CfbpA"/>
    <property type="match status" value="1"/>
</dbReference>
<feature type="chain" id="PRO_5039463802" evidence="6">
    <location>
        <begin position="22"/>
        <end position="368"/>
    </location>
</feature>
<dbReference type="STRING" id="568899.SAMN05192534_11436"/>
<keyword evidence="4" id="KW-0408">Iron</keyword>
<dbReference type="PANTHER" id="PTHR30006:SF15">
    <property type="entry name" value="IRON-UTILIZATION PERIPLASMIC PROTEIN"/>
    <property type="match status" value="1"/>
</dbReference>
<dbReference type="Pfam" id="PF13416">
    <property type="entry name" value="SBP_bac_8"/>
    <property type="match status" value="1"/>
</dbReference>
<keyword evidence="4" id="KW-0479">Metal-binding</keyword>
<evidence type="ECO:0000313" key="7">
    <source>
        <dbReference type="EMBL" id="SDH89291.1"/>
    </source>
</evidence>
<feature type="binding site" evidence="4">
    <location>
        <position position="62"/>
    </location>
    <ligand>
        <name>Fe cation</name>
        <dbReference type="ChEBI" id="CHEBI:24875"/>
    </ligand>
</feature>
<feature type="binding site" evidence="4">
    <location>
        <position position="250"/>
    </location>
    <ligand>
        <name>Fe cation</name>
        <dbReference type="ChEBI" id="CHEBI:24875"/>
    </ligand>
</feature>
<evidence type="ECO:0000256" key="5">
    <source>
        <dbReference type="SAM" id="MobiDB-lite"/>
    </source>
</evidence>
<sequence>MKIRSNWYLVMLFAVFMLVLAACGSGEENEEAETEGETANEENAEEADNEDSQEVNLYTSRHYDTDDALYDQFTEETGIEVNVISGNADELIERLEREGENTEGDVFITSDAGRLHRAKEADLLQSVESDVLHENIPENFRDTDNQWFGLTKRARVIVYHPDRVSEEELSTYEALADEEWEGRVLVRPADNIYNQSLVASLISINGTEETSAWAEGLVNNFARTPKGGDRDQAKALAAGEGDVAIMNTYYIGKMLNSAEEEEVNVAEQLEIFFPNQETTGTHVNVSGAGVTANAPNPENAVKLIEFLSSEEVQDEFSEANYEYPVNPNVEPAELLQSWGDFEEQDIDLTQLGENNTQALMLMNEAGWQ</sequence>
<name>A0A1G8G4N7_9BACI</name>
<keyword evidence="3 6" id="KW-0732">Signal</keyword>
<evidence type="ECO:0000256" key="3">
    <source>
        <dbReference type="ARBA" id="ARBA00022729"/>
    </source>
</evidence>
<dbReference type="GO" id="GO:0030288">
    <property type="term" value="C:outer membrane-bounded periplasmic space"/>
    <property type="evidence" value="ECO:0007669"/>
    <property type="project" value="TreeGrafter"/>
</dbReference>
<dbReference type="OrthoDB" id="9769319at2"/>